<dbReference type="STRING" id="1817813.A2008_07000"/>
<dbReference type="PROSITE" id="PS51257">
    <property type="entry name" value="PROKAR_LIPOPROTEIN"/>
    <property type="match status" value="1"/>
</dbReference>
<feature type="transmembrane region" description="Helical" evidence="1">
    <location>
        <begin position="6"/>
        <end position="25"/>
    </location>
</feature>
<accession>A0A1F7WMC4</accession>
<dbReference type="Gene3D" id="3.10.450.50">
    <property type="match status" value="1"/>
</dbReference>
<keyword evidence="1" id="KW-0812">Transmembrane</keyword>
<dbReference type="Proteomes" id="UP000178735">
    <property type="component" value="Unassembled WGS sequence"/>
</dbReference>
<dbReference type="SUPFAM" id="SSF54427">
    <property type="entry name" value="NTF2-like"/>
    <property type="match status" value="1"/>
</dbReference>
<protein>
    <recommendedName>
        <fullName evidence="4">DUF4440 domain-containing protein</fullName>
    </recommendedName>
</protein>
<evidence type="ECO:0000313" key="3">
    <source>
        <dbReference type="Proteomes" id="UP000178735"/>
    </source>
</evidence>
<dbReference type="EMBL" id="MGFH01000152">
    <property type="protein sequence ID" value="OGM03983.1"/>
    <property type="molecule type" value="Genomic_DNA"/>
</dbReference>
<organism evidence="2 3">
    <name type="scientific">Candidatus Wallbacteria bacterium GWC2_49_35</name>
    <dbReference type="NCBI Taxonomy" id="1817813"/>
    <lineage>
        <taxon>Bacteria</taxon>
        <taxon>Candidatus Walliibacteriota</taxon>
    </lineage>
</organism>
<sequence>MKKKLFISYTLIKLLVIILFSTGCLQKDRDVFWSGTNYGDDEPVKALMTNLAAGLNRREISAVMNCFDESLNFPDSLNPSIKVTYRTLMYDYLDFFKKIESIGYEFNDQYIILSEHTAKVTIKLRKRYKAVSPFSHSVDADVAETVIITKNSAGNWRITQINELLPPRIY</sequence>
<dbReference type="AlphaFoldDB" id="A0A1F7WMC4"/>
<name>A0A1F7WMC4_9BACT</name>
<evidence type="ECO:0008006" key="4">
    <source>
        <dbReference type="Google" id="ProtNLM"/>
    </source>
</evidence>
<evidence type="ECO:0000256" key="1">
    <source>
        <dbReference type="SAM" id="Phobius"/>
    </source>
</evidence>
<comment type="caution">
    <text evidence="2">The sequence shown here is derived from an EMBL/GenBank/DDBJ whole genome shotgun (WGS) entry which is preliminary data.</text>
</comment>
<reference evidence="2 3" key="1">
    <citation type="journal article" date="2016" name="Nat. Commun.">
        <title>Thousands of microbial genomes shed light on interconnected biogeochemical processes in an aquifer system.</title>
        <authorList>
            <person name="Anantharaman K."/>
            <person name="Brown C.T."/>
            <person name="Hug L.A."/>
            <person name="Sharon I."/>
            <person name="Castelle C.J."/>
            <person name="Probst A.J."/>
            <person name="Thomas B.C."/>
            <person name="Singh A."/>
            <person name="Wilkins M.J."/>
            <person name="Karaoz U."/>
            <person name="Brodie E.L."/>
            <person name="Williams K.H."/>
            <person name="Hubbard S.S."/>
            <person name="Banfield J.F."/>
        </authorList>
    </citation>
    <scope>NUCLEOTIDE SEQUENCE [LARGE SCALE GENOMIC DNA]</scope>
</reference>
<dbReference type="InterPro" id="IPR032710">
    <property type="entry name" value="NTF2-like_dom_sf"/>
</dbReference>
<gene>
    <name evidence="2" type="ORF">A2008_07000</name>
</gene>
<proteinExistence type="predicted"/>
<keyword evidence="1" id="KW-0472">Membrane</keyword>
<evidence type="ECO:0000313" key="2">
    <source>
        <dbReference type="EMBL" id="OGM03983.1"/>
    </source>
</evidence>
<keyword evidence="1" id="KW-1133">Transmembrane helix</keyword>